<dbReference type="OrthoDB" id="3169036at2759"/>
<dbReference type="GO" id="GO:0051082">
    <property type="term" value="F:unfolded protein binding"/>
    <property type="evidence" value="ECO:0007669"/>
    <property type="project" value="EnsemblFungi"/>
</dbReference>
<dbReference type="RefSeq" id="XP_004181053.1">
    <property type="nucleotide sequence ID" value="XM_004181005.1"/>
</dbReference>
<evidence type="ECO:0000256" key="2">
    <source>
        <dbReference type="ARBA" id="ARBA00009882"/>
    </source>
</evidence>
<dbReference type="PIRSF" id="PIRSF015901">
    <property type="entry name" value="NAC_alpha"/>
    <property type="match status" value="1"/>
</dbReference>
<evidence type="ECO:0000256" key="3">
    <source>
        <dbReference type="ARBA" id="ARBA00014437"/>
    </source>
</evidence>
<dbReference type="InterPro" id="IPR016641">
    <property type="entry name" value="EGD2/NACA0like"/>
</dbReference>
<dbReference type="eggNOG" id="KOG2239">
    <property type="taxonomic scope" value="Eukaryota"/>
</dbReference>
<evidence type="ECO:0000256" key="6">
    <source>
        <dbReference type="ARBA" id="ARBA00025035"/>
    </source>
</evidence>
<dbReference type="OMA" id="SQKMIFA"/>
<sequence>MSNVTVVNKNEKKAREMISKLNLKRVPGIARVTFRKKDNQIVAIENPEVYRSQGGNYVVFGEPKVDDFTQKLAAAQAQAEASGILPTTDAKDPKNIQLDMEAAAAADKKDASDAPAEVADDADAGDLSEEDIKLIMEQANVPRGKAIAALTEHKGDLVNAIMSLSK</sequence>
<evidence type="ECO:0000256" key="8">
    <source>
        <dbReference type="SAM" id="MobiDB-lite"/>
    </source>
</evidence>
<reference evidence="10 11" key="1">
    <citation type="journal article" date="2011" name="Proc. Natl. Acad. Sci. U.S.A.">
        <title>Evolutionary erosion of yeast sex chromosomes by mating-type switching accidents.</title>
        <authorList>
            <person name="Gordon J.L."/>
            <person name="Armisen D."/>
            <person name="Proux-Wera E."/>
            <person name="Oheigeartaigh S.S."/>
            <person name="Byrne K.P."/>
            <person name="Wolfe K.H."/>
        </authorList>
    </citation>
    <scope>NUCLEOTIDE SEQUENCE [LARGE SCALE GENOMIC DNA]</scope>
    <source>
        <strain evidence="11">ATCC 34711 / CBS 6284 / DSM 70876 / NBRC 10599 / NRRL Y-10934 / UCD 77-7</strain>
    </source>
</reference>
<organism evidence="10 11">
    <name type="scientific">Henningerozyma blattae (strain ATCC 34711 / CBS 6284 / DSM 70876 / NBRC 10599 / NRRL Y-10934 / UCD 77-7)</name>
    <name type="common">Yeast</name>
    <name type="synonym">Tetrapisispora blattae</name>
    <dbReference type="NCBI Taxonomy" id="1071380"/>
    <lineage>
        <taxon>Eukaryota</taxon>
        <taxon>Fungi</taxon>
        <taxon>Dikarya</taxon>
        <taxon>Ascomycota</taxon>
        <taxon>Saccharomycotina</taxon>
        <taxon>Saccharomycetes</taxon>
        <taxon>Saccharomycetales</taxon>
        <taxon>Saccharomycetaceae</taxon>
        <taxon>Henningerozyma</taxon>
    </lineage>
</organism>
<dbReference type="Pfam" id="PF19026">
    <property type="entry name" value="UBA_HYPK"/>
    <property type="match status" value="1"/>
</dbReference>
<dbReference type="PROSITE" id="PS51151">
    <property type="entry name" value="NAC_AB"/>
    <property type="match status" value="1"/>
</dbReference>
<evidence type="ECO:0000256" key="1">
    <source>
        <dbReference type="ARBA" id="ARBA00004496"/>
    </source>
</evidence>
<dbReference type="GO" id="GO:0015031">
    <property type="term" value="P:protein transport"/>
    <property type="evidence" value="ECO:0007669"/>
    <property type="project" value="UniProtKB-KW"/>
</dbReference>
<accession>I2H582</accession>
<evidence type="ECO:0000256" key="7">
    <source>
        <dbReference type="ARBA" id="ARBA00030300"/>
    </source>
</evidence>
<dbReference type="GO" id="GO:0070273">
    <property type="term" value="F:phosphatidylinositol-4-phosphate binding"/>
    <property type="evidence" value="ECO:0007669"/>
    <property type="project" value="EnsemblFungi"/>
</dbReference>
<dbReference type="GO" id="GO:0032266">
    <property type="term" value="F:phosphatidylinositol-3-phosphate binding"/>
    <property type="evidence" value="ECO:0007669"/>
    <property type="project" value="EnsemblFungi"/>
</dbReference>
<dbReference type="InParanoid" id="I2H582"/>
<dbReference type="SUPFAM" id="SSF46934">
    <property type="entry name" value="UBA-like"/>
    <property type="match status" value="1"/>
</dbReference>
<dbReference type="AlphaFoldDB" id="I2H582"/>
<comment type="function">
    <text evidence="6">Component of the nascent polypeptide-associated complex (NAC), a dynamic component of the ribosomal exit tunnel, protecting the emerging polypeptides from interaction with other cytoplasmic proteins to ensure appropriate nascent protein targeting. The NAC complex also promotes mitochondrial protein import by enhancing productive ribosome interactions with the outer mitochondrial membrane and blocks the inappropriate interaction of ribosomes translating non-secretory nascent polypeptides with translocation sites in the membrane of the endoplasmic reticulum. EGD2 may also be involved in transcription regulation.</text>
</comment>
<dbReference type="FunCoup" id="I2H582">
    <property type="interactions" value="614"/>
</dbReference>
<comment type="subcellular location">
    <subcellularLocation>
        <location evidence="1">Cytoplasm</location>
    </subcellularLocation>
</comment>
<dbReference type="InterPro" id="IPR044034">
    <property type="entry name" value="NAC-like_UBA"/>
</dbReference>
<dbReference type="Pfam" id="PF01849">
    <property type="entry name" value="NAC"/>
    <property type="match status" value="1"/>
</dbReference>
<name>I2H582_HENB6</name>
<feature type="region of interest" description="Disordered" evidence="8">
    <location>
        <begin position="102"/>
        <end position="123"/>
    </location>
</feature>
<dbReference type="InterPro" id="IPR009060">
    <property type="entry name" value="UBA-like_sf"/>
</dbReference>
<dbReference type="PANTHER" id="PTHR21713">
    <property type="entry name" value="NASCENT POLYPEPTIDE ASSOCIATED COMPLEX ALPHA SUBUNIT-RELATED"/>
    <property type="match status" value="1"/>
</dbReference>
<feature type="domain" description="NAC-A/B" evidence="9">
    <location>
        <begin position="8"/>
        <end position="72"/>
    </location>
</feature>
<evidence type="ECO:0000256" key="4">
    <source>
        <dbReference type="ARBA" id="ARBA00022448"/>
    </source>
</evidence>
<dbReference type="EMBL" id="HE806320">
    <property type="protein sequence ID" value="CCH61534.1"/>
    <property type="molecule type" value="Genomic_DNA"/>
</dbReference>
<dbReference type="Gene3D" id="2.20.70.30">
    <property type="entry name" value="Nascent polypeptide-associated complex domain"/>
    <property type="match status" value="1"/>
</dbReference>
<proteinExistence type="inferred from homology"/>
<dbReference type="GO" id="GO:0080025">
    <property type="term" value="F:phosphatidylinositol-3,5-bisphosphate binding"/>
    <property type="evidence" value="ECO:0007669"/>
    <property type="project" value="EnsemblFungi"/>
</dbReference>
<protein>
    <recommendedName>
        <fullName evidence="3">Nascent polypeptide-associated complex subunit alpha</fullName>
    </recommendedName>
    <alternativeName>
        <fullName evidence="7">Alpha-NAC</fullName>
    </alternativeName>
</protein>
<dbReference type="CDD" id="cd14278">
    <property type="entry name" value="UBA_NAC_like"/>
    <property type="match status" value="1"/>
</dbReference>
<dbReference type="CDD" id="cd22054">
    <property type="entry name" value="NAC_NACA"/>
    <property type="match status" value="1"/>
</dbReference>
<keyword evidence="11" id="KW-1185">Reference proteome</keyword>
<dbReference type="GO" id="GO:0005854">
    <property type="term" value="C:nascent polypeptide-associated complex"/>
    <property type="evidence" value="ECO:0007669"/>
    <property type="project" value="EnsemblFungi"/>
</dbReference>
<evidence type="ECO:0000256" key="5">
    <source>
        <dbReference type="ARBA" id="ARBA00022927"/>
    </source>
</evidence>
<dbReference type="Proteomes" id="UP000002866">
    <property type="component" value="Chromosome 5"/>
</dbReference>
<dbReference type="InterPro" id="IPR002715">
    <property type="entry name" value="Nas_poly-pep-assoc_cplx_dom"/>
</dbReference>
<dbReference type="InterPro" id="IPR038187">
    <property type="entry name" value="NAC_A/B_dom_sf"/>
</dbReference>
<dbReference type="GO" id="GO:0006613">
    <property type="term" value="P:cotranslational protein targeting to membrane"/>
    <property type="evidence" value="ECO:0007669"/>
    <property type="project" value="EnsemblFungi"/>
</dbReference>
<dbReference type="GO" id="GO:0070300">
    <property type="term" value="F:phosphatidic acid binding"/>
    <property type="evidence" value="ECO:0007669"/>
    <property type="project" value="EnsemblFungi"/>
</dbReference>
<dbReference type="STRING" id="1071380.I2H582"/>
<dbReference type="Gene3D" id="1.10.8.10">
    <property type="entry name" value="DNA helicase RuvA subunit, C-terminal domain"/>
    <property type="match status" value="1"/>
</dbReference>
<evidence type="ECO:0000313" key="11">
    <source>
        <dbReference type="Proteomes" id="UP000002866"/>
    </source>
</evidence>
<evidence type="ECO:0000313" key="10">
    <source>
        <dbReference type="EMBL" id="CCH61534.1"/>
    </source>
</evidence>
<evidence type="ECO:0000259" key="9">
    <source>
        <dbReference type="PROSITE" id="PS51151"/>
    </source>
</evidence>
<dbReference type="SMART" id="SM01407">
    <property type="entry name" value="NAC"/>
    <property type="match status" value="1"/>
</dbReference>
<keyword evidence="5" id="KW-0653">Protein transport</keyword>
<keyword evidence="4" id="KW-0813">Transport</keyword>
<dbReference type="KEGG" id="tbl:TBLA_0E04820"/>
<dbReference type="HOGENOM" id="CLU_057806_2_1_1"/>
<gene>
    <name evidence="10" type="primary">TBLA0E04820</name>
    <name evidence="10" type="ORF">TBLA_0E04820</name>
</gene>
<dbReference type="GeneID" id="14496607"/>
<comment type="similarity">
    <text evidence="2">Belongs to the NAC-alpha family.</text>
</comment>